<dbReference type="CDD" id="cd06223">
    <property type="entry name" value="PRTases_typeI"/>
    <property type="match status" value="1"/>
</dbReference>
<dbReference type="Pfam" id="PF00156">
    <property type="entry name" value="Pribosyltran"/>
    <property type="match status" value="1"/>
</dbReference>
<comment type="similarity">
    <text evidence="1">Belongs to the ComF/GntX family.</text>
</comment>
<protein>
    <recommendedName>
        <fullName evidence="2">Phosphoribosyltransferase domain-containing protein</fullName>
    </recommendedName>
</protein>
<feature type="domain" description="Phosphoribosyltransferase" evidence="2">
    <location>
        <begin position="70"/>
        <end position="163"/>
    </location>
</feature>
<dbReference type="PANTHER" id="PTHR47505:SF1">
    <property type="entry name" value="DNA UTILIZATION PROTEIN YHGH"/>
    <property type="match status" value="1"/>
</dbReference>
<dbReference type="InterPro" id="IPR029057">
    <property type="entry name" value="PRTase-like"/>
</dbReference>
<dbReference type="EMBL" id="BNCI01000001">
    <property type="protein sequence ID" value="GHF10526.1"/>
    <property type="molecule type" value="Genomic_DNA"/>
</dbReference>
<proteinExistence type="inferred from homology"/>
<accession>A0A919E443</accession>
<evidence type="ECO:0000256" key="1">
    <source>
        <dbReference type="ARBA" id="ARBA00008007"/>
    </source>
</evidence>
<dbReference type="PANTHER" id="PTHR47505">
    <property type="entry name" value="DNA UTILIZATION PROTEIN YHGH"/>
    <property type="match status" value="1"/>
</dbReference>
<gene>
    <name evidence="3" type="ORF">GCM10017044_00260</name>
</gene>
<dbReference type="InterPro" id="IPR051910">
    <property type="entry name" value="ComF/GntX_DNA_util-trans"/>
</dbReference>
<dbReference type="AlphaFoldDB" id="A0A919E443"/>
<comment type="caution">
    <text evidence="3">The sequence shown here is derived from an EMBL/GenBank/DDBJ whole genome shotgun (WGS) entry which is preliminary data.</text>
</comment>
<keyword evidence="4" id="KW-1185">Reference proteome</keyword>
<organism evidence="3 4">
    <name type="scientific">Kordiimonas sediminis</name>
    <dbReference type="NCBI Taxonomy" id="1735581"/>
    <lineage>
        <taxon>Bacteria</taxon>
        <taxon>Pseudomonadati</taxon>
        <taxon>Pseudomonadota</taxon>
        <taxon>Alphaproteobacteria</taxon>
        <taxon>Kordiimonadales</taxon>
        <taxon>Kordiimonadaceae</taxon>
        <taxon>Kordiimonas</taxon>
    </lineage>
</organism>
<reference evidence="3" key="1">
    <citation type="journal article" date="2014" name="Int. J. Syst. Evol. Microbiol.">
        <title>Complete genome sequence of Corynebacterium casei LMG S-19264T (=DSM 44701T), isolated from a smear-ripened cheese.</title>
        <authorList>
            <consortium name="US DOE Joint Genome Institute (JGI-PGF)"/>
            <person name="Walter F."/>
            <person name="Albersmeier A."/>
            <person name="Kalinowski J."/>
            <person name="Ruckert C."/>
        </authorList>
    </citation>
    <scope>NUCLEOTIDE SEQUENCE</scope>
    <source>
        <strain evidence="3">KCTC 42590</strain>
    </source>
</reference>
<evidence type="ECO:0000259" key="2">
    <source>
        <dbReference type="Pfam" id="PF00156"/>
    </source>
</evidence>
<evidence type="ECO:0000313" key="3">
    <source>
        <dbReference type="EMBL" id="GHF10526.1"/>
    </source>
</evidence>
<evidence type="ECO:0000313" key="4">
    <source>
        <dbReference type="Proteomes" id="UP000630923"/>
    </source>
</evidence>
<sequence>MQSAVRYDGVARDAILRLKHGQHTHVAPAMAALMLPGLLRRQVETTRLIVVPVPLHTVRLRQRRYNQSHLLAKPIARRLDVPCKPAVLVRHRNTESQGSFGRKQRFRNVAGAFTVPSERQTDISGHSILLVDDVYTTGATLSACAKALVKAGAVEVGAVTFARAIGVRQSGTGT</sequence>
<reference evidence="3" key="2">
    <citation type="submission" date="2020-09" db="EMBL/GenBank/DDBJ databases">
        <authorList>
            <person name="Sun Q."/>
            <person name="Kim S."/>
        </authorList>
    </citation>
    <scope>NUCLEOTIDE SEQUENCE</scope>
    <source>
        <strain evidence="3">KCTC 42590</strain>
    </source>
</reference>
<name>A0A919E443_9PROT</name>
<dbReference type="Gene3D" id="3.40.50.2020">
    <property type="match status" value="1"/>
</dbReference>
<dbReference type="SUPFAM" id="SSF53271">
    <property type="entry name" value="PRTase-like"/>
    <property type="match status" value="1"/>
</dbReference>
<dbReference type="InterPro" id="IPR000836">
    <property type="entry name" value="PRTase_dom"/>
</dbReference>
<dbReference type="Proteomes" id="UP000630923">
    <property type="component" value="Unassembled WGS sequence"/>
</dbReference>